<evidence type="ECO:0000256" key="1">
    <source>
        <dbReference type="ARBA" id="ARBA00001946"/>
    </source>
</evidence>
<name>A0A0G0D4H6_9BACT</name>
<dbReference type="Pfam" id="PF00120">
    <property type="entry name" value="Gln-synt_C"/>
    <property type="match status" value="1"/>
</dbReference>
<dbReference type="AlphaFoldDB" id="A0A0G0D4H6"/>
<evidence type="ECO:0000256" key="4">
    <source>
        <dbReference type="PROSITE-ProRule" id="PRU01331"/>
    </source>
</evidence>
<sequence>MDTKPLRSFLEIPYVDLETMNLSAKKKRKDNISEKELKEFYINYLKKEKRLKAVTIGFSDLEGRFHMIDYDKKFFLDSYDNMTFDGSSIRGFSRQAESDLRLGIDWGAFWWLPSDVFGPGKVLMMGKINGQDEKPYQMDARGILQNYLDTLSKKNQYTVYVANEVEGFLVKGIDAEQLFNEKVGFELVSMGGYYHSLPNDVLRNFIDRAAEAQRAMGFENEKDHPEVAPSQFELNYSYTDAMIAADQIQIYKLICRQVARNMGMTATFLPKPVMGVNGSGMHTNISIFNKGKNLFHDKSGRGQLSDLAWKFIDKILSNANDICLILNSSVNAYRRLDPHFEAPNEIKVSEIDRGAMVRIPLHNEKSARIEVRSVGTDANPYLLIYSLIKTGLEGEIEKVDKDKRTRAKFLPGDINTAINYFRQSDLVEKILGEAMKKKFIELKQKTADRSPVDLGTKVKNSEVIYHHEVYNQMLWNDFWWILLKR</sequence>
<dbReference type="Gene3D" id="3.10.20.70">
    <property type="entry name" value="Glutamine synthetase, N-terminal domain"/>
    <property type="match status" value="1"/>
</dbReference>
<comment type="cofactor">
    <cofactor evidence="1">
        <name>Mg(2+)</name>
        <dbReference type="ChEBI" id="CHEBI:18420"/>
    </cofactor>
</comment>
<dbReference type="InterPro" id="IPR027303">
    <property type="entry name" value="Gln_synth_gly_rich_site"/>
</dbReference>
<comment type="caution">
    <text evidence="7">The sequence shown here is derived from an EMBL/GenBank/DDBJ whole genome shotgun (WGS) entry which is preliminary data.</text>
</comment>
<dbReference type="InterPro" id="IPR008146">
    <property type="entry name" value="Gln_synth_cat_dom"/>
</dbReference>
<gene>
    <name evidence="7" type="ORF">UR42_C0027G0001</name>
</gene>
<organism evidence="7 8">
    <name type="scientific">Candidatus Roizmanbacteria bacterium GW2011_GWA2_33_33</name>
    <dbReference type="NCBI Taxonomy" id="1618476"/>
    <lineage>
        <taxon>Bacteria</taxon>
        <taxon>Candidatus Roizmaniibacteriota</taxon>
    </lineage>
</organism>
<reference evidence="7 8" key="1">
    <citation type="journal article" date="2015" name="Nature">
        <title>rRNA introns, odd ribosomes, and small enigmatic genomes across a large radiation of phyla.</title>
        <authorList>
            <person name="Brown C.T."/>
            <person name="Hug L.A."/>
            <person name="Thomas B.C."/>
            <person name="Sharon I."/>
            <person name="Castelle C.J."/>
            <person name="Singh A."/>
            <person name="Wilkins M.J."/>
            <person name="Williams K.H."/>
            <person name="Banfield J.F."/>
        </authorList>
    </citation>
    <scope>NUCLEOTIDE SEQUENCE [LARGE SCALE GENOMIC DNA]</scope>
</reference>
<dbReference type="PROSITE" id="PS51987">
    <property type="entry name" value="GS_CATALYTIC"/>
    <property type="match status" value="1"/>
</dbReference>
<evidence type="ECO:0000256" key="2">
    <source>
        <dbReference type="ARBA" id="ARBA00022598"/>
    </source>
</evidence>
<comment type="similarity">
    <text evidence="4 5">Belongs to the glutamine synthetase family.</text>
</comment>
<dbReference type="SUPFAM" id="SSF54368">
    <property type="entry name" value="Glutamine synthetase, N-terminal domain"/>
    <property type="match status" value="1"/>
</dbReference>
<evidence type="ECO:0000313" key="8">
    <source>
        <dbReference type="Proteomes" id="UP000034045"/>
    </source>
</evidence>
<proteinExistence type="inferred from homology"/>
<dbReference type="GO" id="GO:0006542">
    <property type="term" value="P:glutamine biosynthetic process"/>
    <property type="evidence" value="ECO:0007669"/>
    <property type="project" value="InterPro"/>
</dbReference>
<evidence type="ECO:0000313" key="7">
    <source>
        <dbReference type="EMBL" id="KKP50432.1"/>
    </source>
</evidence>
<dbReference type="InterPro" id="IPR014746">
    <property type="entry name" value="Gln_synth/guanido_kin_cat_dom"/>
</dbReference>
<dbReference type="EMBL" id="LBPD01000027">
    <property type="protein sequence ID" value="KKP50432.1"/>
    <property type="molecule type" value="Genomic_DNA"/>
</dbReference>
<feature type="domain" description="GS catalytic" evidence="6">
    <location>
        <begin position="140"/>
        <end position="485"/>
    </location>
</feature>
<dbReference type="PANTHER" id="PTHR43785:SF12">
    <property type="entry name" value="TYPE-1 GLUTAMINE SYNTHETASE 2"/>
    <property type="match status" value="1"/>
</dbReference>
<dbReference type="Gene3D" id="3.30.590.10">
    <property type="entry name" value="Glutamine synthetase/guanido kinase, catalytic domain"/>
    <property type="match status" value="1"/>
</dbReference>
<dbReference type="GO" id="GO:0004356">
    <property type="term" value="F:glutamine synthetase activity"/>
    <property type="evidence" value="ECO:0007669"/>
    <property type="project" value="InterPro"/>
</dbReference>
<dbReference type="SUPFAM" id="SSF55931">
    <property type="entry name" value="Glutamine synthetase/guanido kinase"/>
    <property type="match status" value="1"/>
</dbReference>
<dbReference type="PATRIC" id="fig|1618476.3.peg.369"/>
<evidence type="ECO:0000259" key="6">
    <source>
        <dbReference type="PROSITE" id="PS51987"/>
    </source>
</evidence>
<dbReference type="Proteomes" id="UP000034045">
    <property type="component" value="Unassembled WGS sequence"/>
</dbReference>
<dbReference type="PANTHER" id="PTHR43785">
    <property type="entry name" value="GAMMA-GLUTAMYLPUTRESCINE SYNTHETASE"/>
    <property type="match status" value="1"/>
</dbReference>
<dbReference type="PROSITE" id="PS00181">
    <property type="entry name" value="GLNA_ATP"/>
    <property type="match status" value="1"/>
</dbReference>
<dbReference type="SMART" id="SM01230">
    <property type="entry name" value="Gln-synt_C"/>
    <property type="match status" value="1"/>
</dbReference>
<accession>A0A0G0D4H6</accession>
<keyword evidence="3" id="KW-0460">Magnesium</keyword>
<evidence type="ECO:0000256" key="5">
    <source>
        <dbReference type="RuleBase" id="RU000384"/>
    </source>
</evidence>
<dbReference type="InterPro" id="IPR036651">
    <property type="entry name" value="Gln_synt_N_sf"/>
</dbReference>
<keyword evidence="2" id="KW-0436">Ligase</keyword>
<evidence type="ECO:0000256" key="3">
    <source>
        <dbReference type="ARBA" id="ARBA00022842"/>
    </source>
</evidence>
<protein>
    <submittedName>
        <fullName evidence="7">Glutamine synthetase</fullName>
    </submittedName>
</protein>